<dbReference type="InterPro" id="IPR008810">
    <property type="entry name" value="R_equi_Vir"/>
</dbReference>
<dbReference type="Proteomes" id="UP000696184">
    <property type="component" value="Unassembled WGS sequence"/>
</dbReference>
<sequence>MKNKNELFHSELGEIVQDDMNNKFFQYMKGKEIDPMFTDNPAEKILLATQRERVGTSASIISEILYFRLNVTAYNNDRTFNGQGWSLSSVGAGKFSGRLYSDDLIMLYLKAHKFWFYEFLTLIFFTFYDSNSKYLGTFRGNVFRQLMVLVLVQVFFISSN</sequence>
<name>A0ABS0U4Z6_9GAMM</name>
<dbReference type="Gene3D" id="2.40.128.480">
    <property type="entry name" value="Rhodococcus equi virulence-associated protein"/>
    <property type="match status" value="1"/>
</dbReference>
<gene>
    <name evidence="2" type="ORF">H8A87_09555</name>
</gene>
<evidence type="ECO:0000313" key="2">
    <source>
        <dbReference type="EMBL" id="MBI6548960.1"/>
    </source>
</evidence>
<evidence type="ECO:0000256" key="1">
    <source>
        <dbReference type="SAM" id="Phobius"/>
    </source>
</evidence>
<protein>
    <submittedName>
        <fullName evidence="2">VapA/VapB family virulence-associated protein</fullName>
    </submittedName>
</protein>
<keyword evidence="1" id="KW-1133">Transmembrane helix</keyword>
<comment type="caution">
    <text evidence="2">The sequence shown here is derived from an EMBL/GenBank/DDBJ whole genome shotgun (WGS) entry which is preliminary data.</text>
</comment>
<feature type="transmembrane region" description="Helical" evidence="1">
    <location>
        <begin position="142"/>
        <end position="159"/>
    </location>
</feature>
<reference evidence="2 3" key="1">
    <citation type="submission" date="2020-08" db="EMBL/GenBank/DDBJ databases">
        <title>Description of Xenorhabdus lircayensis sp. nov., the symbiotic bacterium associated with the entomopathogenic nematode Steirnernema unicornum.</title>
        <authorList>
            <person name="Castaneda-Alvarez C."/>
            <person name="Prodan S."/>
            <person name="Zamorano A."/>
            <person name="San-Blas E."/>
            <person name="Aballay E."/>
        </authorList>
    </citation>
    <scope>NUCLEOTIDE SEQUENCE [LARGE SCALE GENOMIC DNA]</scope>
    <source>
        <strain evidence="2 3">VLS</strain>
    </source>
</reference>
<keyword evidence="1" id="KW-0472">Membrane</keyword>
<evidence type="ECO:0000313" key="3">
    <source>
        <dbReference type="Proteomes" id="UP000696184"/>
    </source>
</evidence>
<dbReference type="EMBL" id="JACOII010000034">
    <property type="protein sequence ID" value="MBI6548960.1"/>
    <property type="molecule type" value="Genomic_DNA"/>
</dbReference>
<dbReference type="RefSeq" id="WP_198689735.1">
    <property type="nucleotide sequence ID" value="NZ_CAWPUD010000032.1"/>
</dbReference>
<keyword evidence="1" id="KW-0812">Transmembrane</keyword>
<organism evidence="2 3">
    <name type="scientific">Xenorhabdus lircayensis</name>
    <dbReference type="NCBI Taxonomy" id="2763499"/>
    <lineage>
        <taxon>Bacteria</taxon>
        <taxon>Pseudomonadati</taxon>
        <taxon>Pseudomonadota</taxon>
        <taxon>Gammaproteobacteria</taxon>
        <taxon>Enterobacterales</taxon>
        <taxon>Morganellaceae</taxon>
        <taxon>Xenorhabdus</taxon>
    </lineage>
</organism>
<dbReference type="Pfam" id="PF05526">
    <property type="entry name" value="R_equi_Vir"/>
    <property type="match status" value="1"/>
</dbReference>
<dbReference type="InterPro" id="IPR038625">
    <property type="entry name" value="R_equi_Vir_sf"/>
</dbReference>
<proteinExistence type="predicted"/>
<feature type="transmembrane region" description="Helical" evidence="1">
    <location>
        <begin position="114"/>
        <end position="130"/>
    </location>
</feature>
<accession>A0ABS0U4Z6</accession>
<keyword evidence="3" id="KW-1185">Reference proteome</keyword>